<dbReference type="UniPathway" id="UPA00031">
    <property type="reaction ID" value="UER00010"/>
</dbReference>
<dbReference type="HAMAP" id="MF_00278">
    <property type="entry name" value="HisH"/>
    <property type="match status" value="1"/>
</dbReference>
<dbReference type="RefSeq" id="WP_057896994.1">
    <property type="nucleotide sequence ID" value="NZ_AZEH01000042.1"/>
</dbReference>
<feature type="active site" description="Nucleophile" evidence="10 11">
    <location>
        <position position="79"/>
    </location>
</feature>
<evidence type="ECO:0000256" key="7">
    <source>
        <dbReference type="ARBA" id="ARBA00023239"/>
    </source>
</evidence>
<dbReference type="CDD" id="cd01748">
    <property type="entry name" value="GATase1_IGP_Synthase"/>
    <property type="match status" value="1"/>
</dbReference>
<dbReference type="GO" id="GO:0016829">
    <property type="term" value="F:lyase activity"/>
    <property type="evidence" value="ECO:0007669"/>
    <property type="project" value="UniProtKB-KW"/>
</dbReference>
<accession>A0A0R1MF81</accession>
<dbReference type="SUPFAM" id="SSF52317">
    <property type="entry name" value="Class I glutamine amidotransferase-like"/>
    <property type="match status" value="1"/>
</dbReference>
<dbReference type="PATRIC" id="fig|1423777.3.peg.129"/>
<evidence type="ECO:0000256" key="6">
    <source>
        <dbReference type="ARBA" id="ARBA00023102"/>
    </source>
</evidence>
<comment type="catalytic activity">
    <reaction evidence="9 10">
        <text>L-glutamine + H2O = L-glutamate + NH4(+)</text>
        <dbReference type="Rhea" id="RHEA:15889"/>
        <dbReference type="ChEBI" id="CHEBI:15377"/>
        <dbReference type="ChEBI" id="CHEBI:28938"/>
        <dbReference type="ChEBI" id="CHEBI:29985"/>
        <dbReference type="ChEBI" id="CHEBI:58359"/>
        <dbReference type="EC" id="3.5.1.2"/>
    </reaction>
</comment>
<comment type="subcellular location">
    <subcellularLocation>
        <location evidence="10">Cytoplasm</location>
    </subcellularLocation>
</comment>
<dbReference type="OrthoDB" id="9807137at2"/>
<feature type="active site" evidence="10 11">
    <location>
        <position position="181"/>
    </location>
</feature>
<sequence length="208" mass="23103">MLTIIDYDAGNTYNVKKAFDFLGVKTRLTADPAEILASRGLILPGVGAFAPAMQTLRTRGLDTVIKKAVMQKTPLLGICLGMQLLFESSSEYGEHKGLGLIPGKVIALPRKKGYKVPQMGWNENELIQKNSVFSFVAQQYTYFVHSFYADCDNKYIVSRVDYSVPVPAIVQNKNVYGLQFHPEKSGNVGIKILQTFVKEIIYNDNSGN</sequence>
<keyword evidence="4 10" id="KW-0378">Hydrolase</keyword>
<evidence type="ECO:0000256" key="5">
    <source>
        <dbReference type="ARBA" id="ARBA00022962"/>
    </source>
</evidence>
<comment type="catalytic activity">
    <reaction evidence="8 10">
        <text>5-[(5-phospho-1-deoxy-D-ribulos-1-ylimino)methylamino]-1-(5-phospho-beta-D-ribosyl)imidazole-4-carboxamide + L-glutamine = D-erythro-1-(imidazol-4-yl)glycerol 3-phosphate + 5-amino-1-(5-phospho-beta-D-ribosyl)imidazole-4-carboxamide + L-glutamate + H(+)</text>
        <dbReference type="Rhea" id="RHEA:24793"/>
        <dbReference type="ChEBI" id="CHEBI:15378"/>
        <dbReference type="ChEBI" id="CHEBI:29985"/>
        <dbReference type="ChEBI" id="CHEBI:58278"/>
        <dbReference type="ChEBI" id="CHEBI:58359"/>
        <dbReference type="ChEBI" id="CHEBI:58475"/>
        <dbReference type="ChEBI" id="CHEBI:58525"/>
        <dbReference type="EC" id="4.3.2.10"/>
    </reaction>
</comment>
<dbReference type="AlphaFoldDB" id="A0A0R1MF81"/>
<comment type="subunit">
    <text evidence="2 10">Heterodimer of HisH and HisF.</text>
</comment>
<evidence type="ECO:0000256" key="2">
    <source>
        <dbReference type="ARBA" id="ARBA00011152"/>
    </source>
</evidence>
<keyword evidence="6 10" id="KW-0368">Histidine biosynthesis</keyword>
<keyword evidence="5 10" id="KW-0315">Glutamine amidotransferase</keyword>
<keyword evidence="10" id="KW-0963">Cytoplasm</keyword>
<dbReference type="InterPro" id="IPR029062">
    <property type="entry name" value="Class_I_gatase-like"/>
</dbReference>
<comment type="pathway">
    <text evidence="1 10">Amino-acid biosynthesis; L-histidine biosynthesis; L-histidine from 5-phospho-alpha-D-ribose 1-diphosphate: step 5/9.</text>
</comment>
<dbReference type="GO" id="GO:0000105">
    <property type="term" value="P:L-histidine biosynthetic process"/>
    <property type="evidence" value="ECO:0007669"/>
    <property type="project" value="UniProtKB-UniRule"/>
</dbReference>
<keyword evidence="7 10" id="KW-0456">Lyase</keyword>
<evidence type="ECO:0000313" key="13">
    <source>
        <dbReference type="EMBL" id="KRL03957.1"/>
    </source>
</evidence>
<dbReference type="PROSITE" id="PS51274">
    <property type="entry name" value="GATASE_COBBQ"/>
    <property type="match status" value="1"/>
</dbReference>
<keyword evidence="14" id="KW-1185">Reference proteome</keyword>
<proteinExistence type="inferred from homology"/>
<dbReference type="InterPro" id="IPR017926">
    <property type="entry name" value="GATASE"/>
</dbReference>
<dbReference type="GO" id="GO:0005737">
    <property type="term" value="C:cytoplasm"/>
    <property type="evidence" value="ECO:0007669"/>
    <property type="project" value="UniProtKB-SubCell"/>
</dbReference>
<comment type="caution">
    <text evidence="13">The sequence shown here is derived from an EMBL/GenBank/DDBJ whole genome shotgun (WGS) entry which is preliminary data.</text>
</comment>
<evidence type="ECO:0000259" key="12">
    <source>
        <dbReference type="Pfam" id="PF00117"/>
    </source>
</evidence>
<evidence type="ECO:0000256" key="1">
    <source>
        <dbReference type="ARBA" id="ARBA00005091"/>
    </source>
</evidence>
<keyword evidence="3 10" id="KW-0028">Amino-acid biosynthesis</keyword>
<evidence type="ECO:0000256" key="8">
    <source>
        <dbReference type="ARBA" id="ARBA00047838"/>
    </source>
</evidence>
<feature type="domain" description="Glutamine amidotransferase" evidence="12">
    <location>
        <begin position="4"/>
        <end position="198"/>
    </location>
</feature>
<comment type="function">
    <text evidence="10">IGPS catalyzes the conversion of PRFAR and glutamine to IGP, AICAR and glutamate. The HisH subunit catalyzes the hydrolysis of glutamine to glutamate and ammonia as part of the synthesis of IGP and AICAR. The resulting ammonia molecule is channeled to the active site of HisF.</text>
</comment>
<dbReference type="PRINTS" id="PR00097">
    <property type="entry name" value="ANTSNTHASEII"/>
</dbReference>
<evidence type="ECO:0000313" key="14">
    <source>
        <dbReference type="Proteomes" id="UP000051686"/>
    </source>
</evidence>
<dbReference type="PANTHER" id="PTHR42701:SF1">
    <property type="entry name" value="IMIDAZOLE GLYCEROL PHOSPHATE SYNTHASE SUBUNIT HISH"/>
    <property type="match status" value="1"/>
</dbReference>
<evidence type="ECO:0000256" key="10">
    <source>
        <dbReference type="HAMAP-Rule" id="MF_00278"/>
    </source>
</evidence>
<dbReference type="NCBIfam" id="TIGR01855">
    <property type="entry name" value="IMP_synth_hisH"/>
    <property type="match status" value="1"/>
</dbReference>
<evidence type="ECO:0000256" key="3">
    <source>
        <dbReference type="ARBA" id="ARBA00022605"/>
    </source>
</evidence>
<dbReference type="STRING" id="1423777.FD46_GL000124"/>
<dbReference type="Proteomes" id="UP000051686">
    <property type="component" value="Unassembled WGS sequence"/>
</dbReference>
<dbReference type="EC" id="4.3.2.10" evidence="10"/>
<dbReference type="Pfam" id="PF00117">
    <property type="entry name" value="GATase"/>
    <property type="match status" value="1"/>
</dbReference>
<organism evidence="13 14">
    <name type="scientific">Liquorilactobacillus oeni DSM 19972</name>
    <dbReference type="NCBI Taxonomy" id="1423777"/>
    <lineage>
        <taxon>Bacteria</taxon>
        <taxon>Bacillati</taxon>
        <taxon>Bacillota</taxon>
        <taxon>Bacilli</taxon>
        <taxon>Lactobacillales</taxon>
        <taxon>Lactobacillaceae</taxon>
        <taxon>Liquorilactobacillus</taxon>
    </lineage>
</organism>
<evidence type="ECO:0000256" key="9">
    <source>
        <dbReference type="ARBA" id="ARBA00049534"/>
    </source>
</evidence>
<dbReference type="InterPro" id="IPR010139">
    <property type="entry name" value="Imidazole-glycPsynth_HisH"/>
</dbReference>
<dbReference type="PIRSF" id="PIRSF000495">
    <property type="entry name" value="Amidotransf_hisH"/>
    <property type="match status" value="1"/>
</dbReference>
<dbReference type="Gene3D" id="3.40.50.880">
    <property type="match status" value="1"/>
</dbReference>
<protein>
    <recommendedName>
        <fullName evidence="10">Imidazole glycerol phosphate synthase subunit HisH</fullName>
        <ecNumber evidence="10">4.3.2.10</ecNumber>
    </recommendedName>
    <alternativeName>
        <fullName evidence="10">IGP synthase glutaminase subunit</fullName>
        <ecNumber evidence="10">3.5.1.2</ecNumber>
    </alternativeName>
    <alternativeName>
        <fullName evidence="10">IGP synthase subunit HisH</fullName>
    </alternativeName>
    <alternativeName>
        <fullName evidence="10">ImGP synthase subunit HisH</fullName>
        <shortName evidence="10">IGPS subunit HisH</shortName>
    </alternativeName>
</protein>
<dbReference type="PANTHER" id="PTHR42701">
    <property type="entry name" value="IMIDAZOLE GLYCEROL PHOSPHATE SYNTHASE SUBUNIT HISH"/>
    <property type="match status" value="1"/>
</dbReference>
<dbReference type="GO" id="GO:0004359">
    <property type="term" value="F:glutaminase activity"/>
    <property type="evidence" value="ECO:0007669"/>
    <property type="project" value="UniProtKB-EC"/>
</dbReference>
<reference evidence="13 14" key="1">
    <citation type="journal article" date="2015" name="Genome Announc.">
        <title>Expanding the biotechnology potential of lactobacilli through comparative genomics of 213 strains and associated genera.</title>
        <authorList>
            <person name="Sun Z."/>
            <person name="Harris H.M."/>
            <person name="McCann A."/>
            <person name="Guo C."/>
            <person name="Argimon S."/>
            <person name="Zhang W."/>
            <person name="Yang X."/>
            <person name="Jeffery I.B."/>
            <person name="Cooney J.C."/>
            <person name="Kagawa T.F."/>
            <person name="Liu W."/>
            <person name="Song Y."/>
            <person name="Salvetti E."/>
            <person name="Wrobel A."/>
            <person name="Rasinkangas P."/>
            <person name="Parkhill J."/>
            <person name="Rea M.C."/>
            <person name="O'Sullivan O."/>
            <person name="Ritari J."/>
            <person name="Douillard F.P."/>
            <person name="Paul Ross R."/>
            <person name="Yang R."/>
            <person name="Briner A.E."/>
            <person name="Felis G.E."/>
            <person name="de Vos W.M."/>
            <person name="Barrangou R."/>
            <person name="Klaenhammer T.R."/>
            <person name="Caufield P.W."/>
            <person name="Cui Y."/>
            <person name="Zhang H."/>
            <person name="O'Toole P.W."/>
        </authorList>
    </citation>
    <scope>NUCLEOTIDE SEQUENCE [LARGE SCALE GENOMIC DNA]</scope>
    <source>
        <strain evidence="13 14">DSM 19972</strain>
    </source>
</reference>
<evidence type="ECO:0000256" key="11">
    <source>
        <dbReference type="PIRSR" id="PIRSR000495-1"/>
    </source>
</evidence>
<dbReference type="EMBL" id="AZEH01000042">
    <property type="protein sequence ID" value="KRL03957.1"/>
    <property type="molecule type" value="Genomic_DNA"/>
</dbReference>
<dbReference type="GO" id="GO:0000107">
    <property type="term" value="F:imidazoleglycerol-phosphate synthase activity"/>
    <property type="evidence" value="ECO:0007669"/>
    <property type="project" value="UniProtKB-UniRule"/>
</dbReference>
<evidence type="ECO:0000256" key="4">
    <source>
        <dbReference type="ARBA" id="ARBA00022801"/>
    </source>
</evidence>
<gene>
    <name evidence="10" type="primary">hisH</name>
    <name evidence="13" type="ORF">FD46_GL000124</name>
</gene>
<name>A0A0R1MF81_9LACO</name>
<dbReference type="EC" id="3.5.1.2" evidence="10"/>
<dbReference type="PROSITE" id="PS51273">
    <property type="entry name" value="GATASE_TYPE_1"/>
    <property type="match status" value="1"/>
</dbReference>
<feature type="active site" evidence="10 11">
    <location>
        <position position="183"/>
    </location>
</feature>